<evidence type="ECO:0000259" key="4">
    <source>
        <dbReference type="PROSITE" id="PS50110"/>
    </source>
</evidence>
<proteinExistence type="predicted"/>
<dbReference type="SUPFAM" id="SSF52172">
    <property type="entry name" value="CheY-like"/>
    <property type="match status" value="1"/>
</dbReference>
<evidence type="ECO:0000256" key="1">
    <source>
        <dbReference type="ARBA" id="ARBA00023125"/>
    </source>
</evidence>
<feature type="domain" description="HTH luxR-type" evidence="3">
    <location>
        <begin position="146"/>
        <end position="211"/>
    </location>
</feature>
<dbReference type="PROSITE" id="PS50043">
    <property type="entry name" value="HTH_LUXR_2"/>
    <property type="match status" value="1"/>
</dbReference>
<dbReference type="InterPro" id="IPR000792">
    <property type="entry name" value="Tscrpt_reg_LuxR_C"/>
</dbReference>
<dbReference type="RefSeq" id="WP_386820103.1">
    <property type="nucleotide sequence ID" value="NZ_JBHUIT010000016.1"/>
</dbReference>
<dbReference type="InterPro" id="IPR011006">
    <property type="entry name" value="CheY-like_superfamily"/>
</dbReference>
<evidence type="ECO:0000313" key="6">
    <source>
        <dbReference type="Proteomes" id="UP001597375"/>
    </source>
</evidence>
<dbReference type="InterPro" id="IPR039420">
    <property type="entry name" value="WalR-like"/>
</dbReference>
<dbReference type="PROSITE" id="PS50110">
    <property type="entry name" value="RESPONSE_REGULATORY"/>
    <property type="match status" value="1"/>
</dbReference>
<dbReference type="InterPro" id="IPR001789">
    <property type="entry name" value="Sig_transdc_resp-reg_receiver"/>
</dbReference>
<gene>
    <name evidence="5" type="ORF">ACFSSA_09020</name>
</gene>
<sequence length="213" mass="23329">MTTTTNVWIVEEDAACRLSLQTELGRTEWLHCDHIFPSCSEFIDAIENETHPDLVLMNLGLPGTAGLEAIRKLALDRPDISVLILSCFSDLKKALQSLAVGATRLPPGTSTNSRAYSSAKQPISFRCMAFSPIVTQVVLQKLHQSTPAEDFGLTLREIEVLEQLSLGLTVREIANELQISPRTAATHLEHIYPKLEVRSQSGAVAKALRAGII</sequence>
<dbReference type="Pfam" id="PF00072">
    <property type="entry name" value="Response_reg"/>
    <property type="match status" value="1"/>
</dbReference>
<dbReference type="EMBL" id="JBHUIT010000016">
    <property type="protein sequence ID" value="MFD2256815.1"/>
    <property type="molecule type" value="Genomic_DNA"/>
</dbReference>
<dbReference type="InterPro" id="IPR036388">
    <property type="entry name" value="WH-like_DNA-bd_sf"/>
</dbReference>
<organism evidence="5 6">
    <name type="scientific">Luteolibacter algae</name>
    <dbReference type="NCBI Taxonomy" id="454151"/>
    <lineage>
        <taxon>Bacteria</taxon>
        <taxon>Pseudomonadati</taxon>
        <taxon>Verrucomicrobiota</taxon>
        <taxon>Verrucomicrobiia</taxon>
        <taxon>Verrucomicrobiales</taxon>
        <taxon>Verrucomicrobiaceae</taxon>
        <taxon>Luteolibacter</taxon>
    </lineage>
</organism>
<dbReference type="PRINTS" id="PR00038">
    <property type="entry name" value="HTHLUXR"/>
</dbReference>
<feature type="domain" description="Response regulatory" evidence="4">
    <location>
        <begin position="6"/>
        <end position="120"/>
    </location>
</feature>
<keyword evidence="6" id="KW-1185">Reference proteome</keyword>
<dbReference type="InterPro" id="IPR016032">
    <property type="entry name" value="Sig_transdc_resp-reg_C-effctor"/>
</dbReference>
<dbReference type="Gene3D" id="1.10.10.10">
    <property type="entry name" value="Winged helix-like DNA-binding domain superfamily/Winged helix DNA-binding domain"/>
    <property type="match status" value="1"/>
</dbReference>
<comment type="caution">
    <text evidence="5">The sequence shown here is derived from an EMBL/GenBank/DDBJ whole genome shotgun (WGS) entry which is preliminary data.</text>
</comment>
<protein>
    <submittedName>
        <fullName evidence="5">LuxR C-terminal-related transcriptional regulator</fullName>
    </submittedName>
</protein>
<dbReference type="Pfam" id="PF00196">
    <property type="entry name" value="GerE"/>
    <property type="match status" value="1"/>
</dbReference>
<accession>A0ABW5D8A3</accession>
<keyword evidence="1" id="KW-0238">DNA-binding</keyword>
<evidence type="ECO:0000259" key="3">
    <source>
        <dbReference type="PROSITE" id="PS50043"/>
    </source>
</evidence>
<comment type="caution">
    <text evidence="2">Lacks conserved residue(s) required for the propagation of feature annotation.</text>
</comment>
<dbReference type="Proteomes" id="UP001597375">
    <property type="component" value="Unassembled WGS sequence"/>
</dbReference>
<name>A0ABW5D8A3_9BACT</name>
<dbReference type="CDD" id="cd06170">
    <property type="entry name" value="LuxR_C_like"/>
    <property type="match status" value="1"/>
</dbReference>
<dbReference type="SMART" id="SM00421">
    <property type="entry name" value="HTH_LUXR"/>
    <property type="match status" value="1"/>
</dbReference>
<dbReference type="Gene3D" id="3.40.50.2300">
    <property type="match status" value="1"/>
</dbReference>
<evidence type="ECO:0000256" key="2">
    <source>
        <dbReference type="PROSITE-ProRule" id="PRU00169"/>
    </source>
</evidence>
<reference evidence="6" key="1">
    <citation type="journal article" date="2019" name="Int. J. Syst. Evol. Microbiol.">
        <title>The Global Catalogue of Microorganisms (GCM) 10K type strain sequencing project: providing services to taxonomists for standard genome sequencing and annotation.</title>
        <authorList>
            <consortium name="The Broad Institute Genomics Platform"/>
            <consortium name="The Broad Institute Genome Sequencing Center for Infectious Disease"/>
            <person name="Wu L."/>
            <person name="Ma J."/>
        </authorList>
    </citation>
    <scope>NUCLEOTIDE SEQUENCE [LARGE SCALE GENOMIC DNA]</scope>
    <source>
        <strain evidence="6">CGMCC 4.7106</strain>
    </source>
</reference>
<dbReference type="SUPFAM" id="SSF46894">
    <property type="entry name" value="C-terminal effector domain of the bipartite response regulators"/>
    <property type="match status" value="1"/>
</dbReference>
<evidence type="ECO:0000313" key="5">
    <source>
        <dbReference type="EMBL" id="MFD2256815.1"/>
    </source>
</evidence>
<dbReference type="PANTHER" id="PTHR43214">
    <property type="entry name" value="TWO-COMPONENT RESPONSE REGULATOR"/>
    <property type="match status" value="1"/>
</dbReference>